<reference evidence="2" key="1">
    <citation type="submission" date="2022-11" db="UniProtKB">
        <authorList>
            <consortium name="WormBaseParasite"/>
        </authorList>
    </citation>
    <scope>IDENTIFICATION</scope>
</reference>
<evidence type="ECO:0000313" key="1">
    <source>
        <dbReference type="Proteomes" id="UP000887574"/>
    </source>
</evidence>
<organism evidence="1 2">
    <name type="scientific">Ditylenchus dipsaci</name>
    <dbReference type="NCBI Taxonomy" id="166011"/>
    <lineage>
        <taxon>Eukaryota</taxon>
        <taxon>Metazoa</taxon>
        <taxon>Ecdysozoa</taxon>
        <taxon>Nematoda</taxon>
        <taxon>Chromadorea</taxon>
        <taxon>Rhabditida</taxon>
        <taxon>Tylenchina</taxon>
        <taxon>Tylenchomorpha</taxon>
        <taxon>Sphaerularioidea</taxon>
        <taxon>Anguinidae</taxon>
        <taxon>Anguininae</taxon>
        <taxon>Ditylenchus</taxon>
    </lineage>
</organism>
<proteinExistence type="predicted"/>
<dbReference type="AlphaFoldDB" id="A0A915CN25"/>
<evidence type="ECO:0000313" key="2">
    <source>
        <dbReference type="WBParaSite" id="jg10352"/>
    </source>
</evidence>
<keyword evidence="1" id="KW-1185">Reference proteome</keyword>
<sequence>MDAMKYWTSLLNSIIDAVSSSEFFIRKVIVEQGKGSHEHVPVSQPKLLDKHKGLMKGESNLTALIMQEKIQLKAYAEANSRVPKRRP</sequence>
<dbReference type="WBParaSite" id="jg10352">
    <property type="protein sequence ID" value="jg10352"/>
    <property type="gene ID" value="jg10352"/>
</dbReference>
<accession>A0A915CN25</accession>
<dbReference type="Proteomes" id="UP000887574">
    <property type="component" value="Unplaced"/>
</dbReference>
<protein>
    <submittedName>
        <fullName evidence="2">Uncharacterized protein</fullName>
    </submittedName>
</protein>
<name>A0A915CN25_9BILA</name>